<reference evidence="1" key="2">
    <citation type="journal article" date="2023" name="Science">
        <title>Genomic signatures of disease resistance in endangered staghorn corals.</title>
        <authorList>
            <person name="Vollmer S.V."/>
            <person name="Selwyn J.D."/>
            <person name="Despard B.A."/>
            <person name="Roesel C.L."/>
        </authorList>
    </citation>
    <scope>NUCLEOTIDE SEQUENCE</scope>
    <source>
        <strain evidence="1">K2</strain>
    </source>
</reference>
<protein>
    <submittedName>
        <fullName evidence="1">Uncharacterized protein</fullName>
    </submittedName>
</protein>
<comment type="caution">
    <text evidence="1">The sequence shown here is derived from an EMBL/GenBank/DDBJ whole genome shotgun (WGS) entry which is preliminary data.</text>
</comment>
<evidence type="ECO:0000313" key="2">
    <source>
        <dbReference type="Proteomes" id="UP001249851"/>
    </source>
</evidence>
<reference evidence="1" key="1">
    <citation type="journal article" date="2023" name="G3 (Bethesda)">
        <title>Whole genome assembly and annotation of the endangered Caribbean coral Acropora cervicornis.</title>
        <authorList>
            <person name="Selwyn J.D."/>
            <person name="Vollmer S.V."/>
        </authorList>
    </citation>
    <scope>NUCLEOTIDE SEQUENCE</scope>
    <source>
        <strain evidence="1">K2</strain>
    </source>
</reference>
<dbReference type="AlphaFoldDB" id="A0AAD9QZM0"/>
<sequence>MTSLGLFRGDDQWRIPCSGMCEASRNFDTDRVSDPRKKIAAVVFLIVERAYTRRATIGSKIRPPSAGHFVKAVVNSNYQGIALCDGRNSRENDAELHRKS</sequence>
<dbReference type="Proteomes" id="UP001249851">
    <property type="component" value="Unassembled WGS sequence"/>
</dbReference>
<evidence type="ECO:0000313" key="1">
    <source>
        <dbReference type="EMBL" id="KAK2570267.1"/>
    </source>
</evidence>
<proteinExistence type="predicted"/>
<gene>
    <name evidence="1" type="ORF">P5673_005050</name>
</gene>
<accession>A0AAD9QZM0</accession>
<keyword evidence="2" id="KW-1185">Reference proteome</keyword>
<name>A0AAD9QZM0_ACRCE</name>
<organism evidence="1 2">
    <name type="scientific">Acropora cervicornis</name>
    <name type="common">Staghorn coral</name>
    <dbReference type="NCBI Taxonomy" id="6130"/>
    <lineage>
        <taxon>Eukaryota</taxon>
        <taxon>Metazoa</taxon>
        <taxon>Cnidaria</taxon>
        <taxon>Anthozoa</taxon>
        <taxon>Hexacorallia</taxon>
        <taxon>Scleractinia</taxon>
        <taxon>Astrocoeniina</taxon>
        <taxon>Acroporidae</taxon>
        <taxon>Acropora</taxon>
    </lineage>
</organism>
<dbReference type="EMBL" id="JARQWQ010000008">
    <property type="protein sequence ID" value="KAK2570267.1"/>
    <property type="molecule type" value="Genomic_DNA"/>
</dbReference>